<sequence length="326" mass="37110">MKKLLKPASLLFNLLSLLVFFLVGVYIAGWIGAGKNQGLAAGAIVLGWGVLFAGLAFIVSFFLTYHLVHKKIVIGNWVLLGCLLLGYGITHYRYQQRQEIREEESGPYRDKPTVPIQKPDQQGMLTSLVSGMSRTQNQNADAGMGFFSPNIFDNPTLYFYSRPNLEKSILEHAPYDSVTFIKNEYNQFEIATAPPWLVPEILKMDYDILYFKIKSVTEEFVEVIVNVQTGQTAYVSKQAGKVIYWPEFLLRVNSVEFLPGVDASIRARPLPTAGIIQTSYEYLRPIRVEDDWAEVLLMNGDFKKVGTGWIQWKRNDELLIRYNLFS</sequence>
<feature type="transmembrane region" description="Helical" evidence="1">
    <location>
        <begin position="12"/>
        <end position="33"/>
    </location>
</feature>
<protein>
    <submittedName>
        <fullName evidence="2">Uncharacterized protein</fullName>
    </submittedName>
</protein>
<keyword evidence="3" id="KW-1185">Reference proteome</keyword>
<keyword evidence="1" id="KW-0812">Transmembrane</keyword>
<feature type="transmembrane region" description="Helical" evidence="1">
    <location>
        <begin position="39"/>
        <end position="65"/>
    </location>
</feature>
<evidence type="ECO:0000313" key="2">
    <source>
        <dbReference type="EMBL" id="SEJ10651.1"/>
    </source>
</evidence>
<evidence type="ECO:0000313" key="3">
    <source>
        <dbReference type="Proteomes" id="UP000199403"/>
    </source>
</evidence>
<dbReference type="STRING" id="1416801.SAMN05192553_102408"/>
<dbReference type="Proteomes" id="UP000199403">
    <property type="component" value="Unassembled WGS sequence"/>
</dbReference>
<feature type="transmembrane region" description="Helical" evidence="1">
    <location>
        <begin position="72"/>
        <end position="90"/>
    </location>
</feature>
<name>A0A1H6W109_9BACT</name>
<dbReference type="EMBL" id="FNZH01000002">
    <property type="protein sequence ID" value="SEJ10651.1"/>
    <property type="molecule type" value="Genomic_DNA"/>
</dbReference>
<proteinExistence type="predicted"/>
<reference evidence="3" key="1">
    <citation type="submission" date="2016-10" db="EMBL/GenBank/DDBJ databases">
        <authorList>
            <person name="Varghese N."/>
            <person name="Submissions S."/>
        </authorList>
    </citation>
    <scope>NUCLEOTIDE SEQUENCE [LARGE SCALE GENOMIC DNA]</scope>
    <source>
        <strain evidence="3">IBRC-M 10761</strain>
    </source>
</reference>
<evidence type="ECO:0000256" key="1">
    <source>
        <dbReference type="SAM" id="Phobius"/>
    </source>
</evidence>
<keyword evidence="1" id="KW-0472">Membrane</keyword>
<organism evidence="2 3">
    <name type="scientific">Cyclobacterium xiamenense</name>
    <dbReference type="NCBI Taxonomy" id="1297121"/>
    <lineage>
        <taxon>Bacteria</taxon>
        <taxon>Pseudomonadati</taxon>
        <taxon>Bacteroidota</taxon>
        <taxon>Cytophagia</taxon>
        <taxon>Cytophagales</taxon>
        <taxon>Cyclobacteriaceae</taxon>
        <taxon>Cyclobacterium</taxon>
    </lineage>
</organism>
<dbReference type="AlphaFoldDB" id="A0A1H6W109"/>
<gene>
    <name evidence="2" type="ORF">SAMN05192553_102408</name>
</gene>
<dbReference type="OrthoDB" id="1435846at2"/>
<dbReference type="RefSeq" id="WP_092171271.1">
    <property type="nucleotide sequence ID" value="NZ_FNZH01000002.1"/>
</dbReference>
<keyword evidence="1" id="KW-1133">Transmembrane helix</keyword>
<accession>A0A1H6W109</accession>